<comment type="caution">
    <text evidence="2">The sequence shown here is derived from an EMBL/GenBank/DDBJ whole genome shotgun (WGS) entry which is preliminary data.</text>
</comment>
<dbReference type="EMBL" id="LXQD01000146">
    <property type="protein sequence ID" value="RCJ36254.1"/>
    <property type="molecule type" value="Genomic_DNA"/>
</dbReference>
<sequence>MGSRNATSTITVVDEYCNAYRDLFSEVRTFENFKHLHVGMLSDIKRKTLPEIAKVVGLHDAQPLQNFLTESPWSVVVLRDRRLELTLKMLQGRSFKLVIDETGDKKKGSTTDYVARQYIGNLGKVDNGIVSVNAYGVLGDLTFPLIFLIYKPRKRLEEEEVYKTKPQLAVEIIETLLKYGFNFDLVLADSLYGESPTFIAALDKHKKPYLLAIRSNHARFSVPEGEAIYDVWQEFERVFSDKKTQKRYIQEITCGDSKLITYWRITNDPETLPKNQTWYVKTNLKSDMADQLGNLYGFRNWVEYAFKQGKNELGWADFRFTYYHQIERWWELIMSAYFLVSLQAHARNESDSESRNEKSSPPISTEPENFSNHKWWDFNLGWKSTLNNLRLVIQPYVFRNLIKPWLIVFLNPKLQLGFQKLIEIMNQFQGYITVDSG</sequence>
<dbReference type="NCBIfam" id="NF033540">
    <property type="entry name" value="transpos_IS701"/>
    <property type="match status" value="1"/>
</dbReference>
<evidence type="ECO:0000259" key="1">
    <source>
        <dbReference type="Pfam" id="PF13546"/>
    </source>
</evidence>
<evidence type="ECO:0000313" key="3">
    <source>
        <dbReference type="Proteomes" id="UP000252107"/>
    </source>
</evidence>
<keyword evidence="3" id="KW-1185">Reference proteome</keyword>
<dbReference type="PANTHER" id="PTHR33627:SF1">
    <property type="entry name" value="TRANSPOSASE"/>
    <property type="match status" value="1"/>
</dbReference>
<dbReference type="SUPFAM" id="SSF53098">
    <property type="entry name" value="Ribonuclease H-like"/>
    <property type="match status" value="1"/>
</dbReference>
<reference evidence="2" key="1">
    <citation type="submission" date="2016-04" db="EMBL/GenBank/DDBJ databases">
        <authorList>
            <person name="Tabuchi Yagui T.R."/>
        </authorList>
    </citation>
    <scope>NUCLEOTIDE SEQUENCE [LARGE SCALE GENOMIC DNA]</scope>
    <source>
        <strain evidence="2">NIES-26</strain>
    </source>
</reference>
<dbReference type="Pfam" id="PF13546">
    <property type="entry name" value="DDE_5"/>
    <property type="match status" value="1"/>
</dbReference>
<dbReference type="InterPro" id="IPR012337">
    <property type="entry name" value="RNaseH-like_sf"/>
</dbReference>
<feature type="unsure residue" description="D or N" evidence="2">
    <location>
        <position position="317"/>
    </location>
</feature>
<gene>
    <name evidence="2" type="ORF">A6770_40625</name>
</gene>
<dbReference type="InterPro" id="IPR038721">
    <property type="entry name" value="IS701-like_DDE_dom"/>
</dbReference>
<evidence type="ECO:0000313" key="2">
    <source>
        <dbReference type="EMBL" id="RCJ36254.1"/>
    </source>
</evidence>
<proteinExistence type="predicted"/>
<feature type="domain" description="Transposase IS701-like DDE" evidence="1">
    <location>
        <begin position="31"/>
        <end position="219"/>
    </location>
</feature>
<organism evidence="2 3">
    <name type="scientific">Nostoc minutum NIES-26</name>
    <dbReference type="NCBI Taxonomy" id="1844469"/>
    <lineage>
        <taxon>Bacteria</taxon>
        <taxon>Bacillati</taxon>
        <taxon>Cyanobacteriota</taxon>
        <taxon>Cyanophyceae</taxon>
        <taxon>Nostocales</taxon>
        <taxon>Nostocaceae</taxon>
        <taxon>Nostoc</taxon>
    </lineage>
</organism>
<dbReference type="PANTHER" id="PTHR33627">
    <property type="entry name" value="TRANSPOSASE"/>
    <property type="match status" value="1"/>
</dbReference>
<dbReference type="Proteomes" id="UP000252107">
    <property type="component" value="Unassembled WGS sequence"/>
</dbReference>
<dbReference type="InterPro" id="IPR039365">
    <property type="entry name" value="IS701-like"/>
</dbReference>
<protein>
    <submittedName>
        <fullName evidence="2">Transposase</fullName>
    </submittedName>
</protein>
<name>A0A367RKT9_9NOSO</name>
<dbReference type="AlphaFoldDB" id="A0A367RKT9"/>
<accession>A0A367RKT9</accession>